<feature type="compositionally biased region" description="Basic residues" evidence="1">
    <location>
        <begin position="156"/>
        <end position="169"/>
    </location>
</feature>
<dbReference type="PANTHER" id="PTHR34475:SF1">
    <property type="entry name" value="CYTOSKELETON PROTEIN RODZ"/>
    <property type="match status" value="1"/>
</dbReference>
<keyword evidence="2" id="KW-0472">Membrane</keyword>
<organism evidence="4 5">
    <name type="scientific">Lactobacillus johnsonii</name>
    <dbReference type="NCBI Taxonomy" id="33959"/>
    <lineage>
        <taxon>Bacteria</taxon>
        <taxon>Bacillati</taxon>
        <taxon>Bacillota</taxon>
        <taxon>Bacilli</taxon>
        <taxon>Lactobacillales</taxon>
        <taxon>Lactobacillaceae</taxon>
        <taxon>Lactobacillus</taxon>
    </lineage>
</organism>
<dbReference type="RefSeq" id="WP_151374282.1">
    <property type="nucleotide sequence ID" value="NZ_JANKAU010000005.1"/>
</dbReference>
<reference evidence="4" key="1">
    <citation type="submission" date="2022-07" db="EMBL/GenBank/DDBJ databases">
        <title>Enhanced cultured diversity of the mouse gut microbiota enables custom-made synthetic communities.</title>
        <authorList>
            <person name="Afrizal A."/>
        </authorList>
    </citation>
    <scope>NUCLEOTIDE SEQUENCE</scope>
    <source>
        <strain evidence="4">DSM 100219</strain>
    </source>
</reference>
<feature type="region of interest" description="Disordered" evidence="1">
    <location>
        <begin position="279"/>
        <end position="352"/>
    </location>
</feature>
<dbReference type="SUPFAM" id="SSF47413">
    <property type="entry name" value="lambda repressor-like DNA-binding domains"/>
    <property type="match status" value="1"/>
</dbReference>
<name>A0AAW5LRN7_LACJH</name>
<dbReference type="Pfam" id="PF13413">
    <property type="entry name" value="HTH_25"/>
    <property type="match status" value="1"/>
</dbReference>
<dbReference type="InterPro" id="IPR050400">
    <property type="entry name" value="Bact_Cytoskel_RodZ"/>
</dbReference>
<feature type="transmembrane region" description="Helical" evidence="2">
    <location>
        <begin position="110"/>
        <end position="131"/>
    </location>
</feature>
<keyword evidence="2" id="KW-0812">Transmembrane</keyword>
<dbReference type="InterPro" id="IPR001387">
    <property type="entry name" value="Cro/C1-type_HTH"/>
</dbReference>
<dbReference type="EMBL" id="JANKAU010000005">
    <property type="protein sequence ID" value="MCR1914889.1"/>
    <property type="molecule type" value="Genomic_DNA"/>
</dbReference>
<accession>A0AAW5LRN7</accession>
<evidence type="ECO:0000256" key="2">
    <source>
        <dbReference type="SAM" id="Phobius"/>
    </source>
</evidence>
<evidence type="ECO:0000313" key="5">
    <source>
        <dbReference type="Proteomes" id="UP001206357"/>
    </source>
</evidence>
<evidence type="ECO:0000259" key="3">
    <source>
        <dbReference type="PROSITE" id="PS50943"/>
    </source>
</evidence>
<gene>
    <name evidence="4" type="ORF">NSA17_05550</name>
</gene>
<feature type="compositionally biased region" description="Low complexity" evidence="1">
    <location>
        <begin position="280"/>
        <end position="352"/>
    </location>
</feature>
<dbReference type="GO" id="GO:0003677">
    <property type="term" value="F:DNA binding"/>
    <property type="evidence" value="ECO:0007669"/>
    <property type="project" value="InterPro"/>
</dbReference>
<keyword evidence="2" id="KW-1133">Transmembrane helix</keyword>
<dbReference type="InterPro" id="IPR025194">
    <property type="entry name" value="RodZ-like_C"/>
</dbReference>
<evidence type="ECO:0000256" key="1">
    <source>
        <dbReference type="SAM" id="MobiDB-lite"/>
    </source>
</evidence>
<dbReference type="SMART" id="SM00530">
    <property type="entry name" value="HTH_XRE"/>
    <property type="match status" value="1"/>
</dbReference>
<dbReference type="PROSITE" id="PS50943">
    <property type="entry name" value="HTH_CROC1"/>
    <property type="match status" value="1"/>
</dbReference>
<dbReference type="InterPro" id="IPR010982">
    <property type="entry name" value="Lambda_DNA-bd_dom_sf"/>
</dbReference>
<comment type="caution">
    <text evidence="4">The sequence shown here is derived from an EMBL/GenBank/DDBJ whole genome shotgun (WGS) entry which is preliminary data.</text>
</comment>
<proteinExistence type="predicted"/>
<sequence>MADIGDKLRSARKAKGMSIEDVEKITKIQRRYLTAIENDDFDQLPGDFYVRAFIRQFADVVGLNGKELLADYKSEVPEAKPEEYVENSIDNKSERIKETTNSHKGLWRNYLPQIATVVGVVLVILVVYIVYTRFFTGTNQQSANQAENVTVSSHIKSSKSKASSKKKSTPKTTTSEVKISSLGNNSYRVSGLKSDRTLTLGTTKNDVWAQILVNGSSVWQGTLKANEKHSVQLPENVNNVSVQMGNSVSTTLTLAGKKVNAHNATNPVSPMTIRFTFAGQSNQSSQSSQSSSTRQSSATSQHSTNNVNTQTQQNQQNQNTQNGQATQNNTQNTQNTQGQTNTTQNNGGQSNR</sequence>
<dbReference type="CDD" id="cd00093">
    <property type="entry name" value="HTH_XRE"/>
    <property type="match status" value="1"/>
</dbReference>
<dbReference type="AlphaFoldDB" id="A0AAW5LRN7"/>
<dbReference type="Proteomes" id="UP001206357">
    <property type="component" value="Unassembled WGS sequence"/>
</dbReference>
<protein>
    <submittedName>
        <fullName evidence="4">DUF4115 domain-containing protein</fullName>
    </submittedName>
</protein>
<feature type="region of interest" description="Disordered" evidence="1">
    <location>
        <begin position="145"/>
        <end position="177"/>
    </location>
</feature>
<feature type="domain" description="HTH cro/C1-type" evidence="3">
    <location>
        <begin position="8"/>
        <end position="39"/>
    </location>
</feature>
<evidence type="ECO:0000313" key="4">
    <source>
        <dbReference type="EMBL" id="MCR1914889.1"/>
    </source>
</evidence>
<dbReference type="Gene3D" id="1.10.260.40">
    <property type="entry name" value="lambda repressor-like DNA-binding domains"/>
    <property type="match status" value="1"/>
</dbReference>
<dbReference type="Pfam" id="PF13464">
    <property type="entry name" value="RodZ_C"/>
    <property type="match status" value="1"/>
</dbReference>
<dbReference type="PANTHER" id="PTHR34475">
    <property type="match status" value="1"/>
</dbReference>